<dbReference type="GeneID" id="85315956"/>
<dbReference type="Proteomes" id="UP001244011">
    <property type="component" value="Unassembled WGS sequence"/>
</dbReference>
<evidence type="ECO:0000313" key="3">
    <source>
        <dbReference type="Proteomes" id="UP001244011"/>
    </source>
</evidence>
<name>A0AAJ0C061_9PEZI</name>
<organism evidence="2 3">
    <name type="scientific">Phialemonium atrogriseum</name>
    <dbReference type="NCBI Taxonomy" id="1093897"/>
    <lineage>
        <taxon>Eukaryota</taxon>
        <taxon>Fungi</taxon>
        <taxon>Dikarya</taxon>
        <taxon>Ascomycota</taxon>
        <taxon>Pezizomycotina</taxon>
        <taxon>Sordariomycetes</taxon>
        <taxon>Sordariomycetidae</taxon>
        <taxon>Cephalothecales</taxon>
        <taxon>Cephalothecaceae</taxon>
        <taxon>Phialemonium</taxon>
    </lineage>
</organism>
<gene>
    <name evidence="2" type="ORF">QBC33DRAFT_620687</name>
</gene>
<dbReference type="RefSeq" id="XP_060282495.1">
    <property type="nucleotide sequence ID" value="XM_060432769.1"/>
</dbReference>
<evidence type="ECO:0000313" key="2">
    <source>
        <dbReference type="EMBL" id="KAK1766282.1"/>
    </source>
</evidence>
<protein>
    <submittedName>
        <fullName evidence="2">Uncharacterized protein</fullName>
    </submittedName>
</protein>
<dbReference type="AlphaFoldDB" id="A0AAJ0C061"/>
<dbReference type="EMBL" id="MU839012">
    <property type="protein sequence ID" value="KAK1766282.1"/>
    <property type="molecule type" value="Genomic_DNA"/>
</dbReference>
<evidence type="ECO:0000256" key="1">
    <source>
        <dbReference type="SAM" id="SignalP"/>
    </source>
</evidence>
<accession>A0AAJ0C061</accession>
<keyword evidence="3" id="KW-1185">Reference proteome</keyword>
<sequence length="199" mass="21330">MMLFSSHILPLLSITSLAAGAALLKSRDPDALKLWEILRLSTFSPSGRPGSSPWSLINITITDPNTIPAGPTPTGTAVFEPSTVNCSTAWDAGSLPYNQVVNCTEAEHGYWTFEMLEADDSDYHSPTENFNIRFTQVRSLEVPGNTYAQTFVGTGSFRVGDNLSGVCGASGVCSFGLKDEAKPVLVNQTRTECSGVCDE</sequence>
<proteinExistence type="predicted"/>
<feature type="chain" id="PRO_5042515761" evidence="1">
    <location>
        <begin position="21"/>
        <end position="199"/>
    </location>
</feature>
<feature type="signal peptide" evidence="1">
    <location>
        <begin position="1"/>
        <end position="20"/>
    </location>
</feature>
<keyword evidence="1" id="KW-0732">Signal</keyword>
<comment type="caution">
    <text evidence="2">The sequence shown here is derived from an EMBL/GenBank/DDBJ whole genome shotgun (WGS) entry which is preliminary data.</text>
</comment>
<reference evidence="2" key="1">
    <citation type="submission" date="2023-06" db="EMBL/GenBank/DDBJ databases">
        <title>Genome-scale phylogeny and comparative genomics of the fungal order Sordariales.</title>
        <authorList>
            <consortium name="Lawrence Berkeley National Laboratory"/>
            <person name="Hensen N."/>
            <person name="Bonometti L."/>
            <person name="Westerberg I."/>
            <person name="Brannstrom I.O."/>
            <person name="Guillou S."/>
            <person name="Cros-Aarteil S."/>
            <person name="Calhoun S."/>
            <person name="Haridas S."/>
            <person name="Kuo A."/>
            <person name="Mondo S."/>
            <person name="Pangilinan J."/>
            <person name="Riley R."/>
            <person name="Labutti K."/>
            <person name="Andreopoulos B."/>
            <person name="Lipzen A."/>
            <person name="Chen C."/>
            <person name="Yanf M."/>
            <person name="Daum C."/>
            <person name="Ng V."/>
            <person name="Clum A."/>
            <person name="Steindorff A."/>
            <person name="Ohm R."/>
            <person name="Martin F."/>
            <person name="Silar P."/>
            <person name="Natvig D."/>
            <person name="Lalanne C."/>
            <person name="Gautier V."/>
            <person name="Ament-Velasquez S.L."/>
            <person name="Kruys A."/>
            <person name="Hutchinson M.I."/>
            <person name="Powell A.J."/>
            <person name="Barry K."/>
            <person name="Miller A.N."/>
            <person name="Grigoriev I.V."/>
            <person name="Debuchy R."/>
            <person name="Gladieux P."/>
            <person name="Thoren M.H."/>
            <person name="Johannesson H."/>
        </authorList>
    </citation>
    <scope>NUCLEOTIDE SEQUENCE</scope>
    <source>
        <strain evidence="2">8032-3</strain>
    </source>
</reference>